<feature type="region of interest" description="Disordered" evidence="1">
    <location>
        <begin position="75"/>
        <end position="98"/>
    </location>
</feature>
<accession>A0A6G9ZD53</accession>
<reference evidence="2 3" key="1">
    <citation type="journal article" date="2019" name="ACS Chem. Biol.">
        <title>Identification and Mobilization of a Cryptic Antibiotic Biosynthesis Gene Locus from a Human-Pathogenic Nocardia Isolate.</title>
        <authorList>
            <person name="Herisse M."/>
            <person name="Ishida K."/>
            <person name="Porter J.L."/>
            <person name="Howden B."/>
            <person name="Hertweck C."/>
            <person name="Stinear T.P."/>
            <person name="Pidot S.J."/>
        </authorList>
    </citation>
    <scope>NUCLEOTIDE SEQUENCE [LARGE SCALE GENOMIC DNA]</scope>
    <source>
        <strain evidence="2 3">AUSMDU00012715</strain>
    </source>
</reference>
<sequence length="98" mass="10691">MWRQLDIAGALADGLGPRRFRTDIERVIFALVANRAIVPSSNLAVADWVTTSVVIPGLEVIDKDQAMRAMDLLGGRRRPGEGQRGGVLRRRPAVESQG</sequence>
<organism evidence="2 3">
    <name type="scientific">Nocardia terpenica</name>
    <dbReference type="NCBI Taxonomy" id="455432"/>
    <lineage>
        <taxon>Bacteria</taxon>
        <taxon>Bacillati</taxon>
        <taxon>Actinomycetota</taxon>
        <taxon>Actinomycetes</taxon>
        <taxon>Mycobacteriales</taxon>
        <taxon>Nocardiaceae</taxon>
        <taxon>Nocardia</taxon>
    </lineage>
</organism>
<dbReference type="Proteomes" id="UP000500953">
    <property type="component" value="Chromosome"/>
</dbReference>
<evidence type="ECO:0000256" key="1">
    <source>
        <dbReference type="SAM" id="MobiDB-lite"/>
    </source>
</evidence>
<dbReference type="RefSeq" id="WP_167490879.1">
    <property type="nucleotide sequence ID" value="NZ_CP046173.1"/>
</dbReference>
<gene>
    <name evidence="2" type="ORF">F6W96_39980</name>
</gene>
<evidence type="ECO:0000313" key="3">
    <source>
        <dbReference type="Proteomes" id="UP000500953"/>
    </source>
</evidence>
<protein>
    <submittedName>
        <fullName evidence="2">Uncharacterized protein</fullName>
    </submittedName>
</protein>
<dbReference type="AlphaFoldDB" id="A0A6G9ZD53"/>
<name>A0A6G9ZD53_9NOCA</name>
<proteinExistence type="predicted"/>
<evidence type="ECO:0000313" key="2">
    <source>
        <dbReference type="EMBL" id="QIS23549.1"/>
    </source>
</evidence>
<dbReference type="EMBL" id="CP046173">
    <property type="protein sequence ID" value="QIS23549.1"/>
    <property type="molecule type" value="Genomic_DNA"/>
</dbReference>